<evidence type="ECO:0000313" key="3">
    <source>
        <dbReference type="EMBL" id="MBJ7538194.1"/>
    </source>
</evidence>
<feature type="domain" description="YbgF trimerisation" evidence="2">
    <location>
        <begin position="38"/>
        <end position="91"/>
    </location>
</feature>
<feature type="chain" id="PRO_5038190230" description="Cell division coordinator CpoB" evidence="1">
    <location>
        <begin position="25"/>
        <end position="264"/>
    </location>
</feature>
<keyword evidence="1" id="KW-0175">Coiled coil</keyword>
<dbReference type="GO" id="GO:0070206">
    <property type="term" value="P:protein trimerization"/>
    <property type="evidence" value="ECO:0007669"/>
    <property type="project" value="InterPro"/>
</dbReference>
<dbReference type="EMBL" id="JAEMNX010000011">
    <property type="protein sequence ID" value="MBJ7538194.1"/>
    <property type="molecule type" value="Genomic_DNA"/>
</dbReference>
<dbReference type="InterPro" id="IPR032519">
    <property type="entry name" value="YbgF_tri"/>
</dbReference>
<dbReference type="InterPro" id="IPR011990">
    <property type="entry name" value="TPR-like_helical_dom_sf"/>
</dbReference>
<comment type="similarity">
    <text evidence="1">Belongs to the CpoB family.</text>
</comment>
<accession>A0A934MWI3</accession>
<dbReference type="GO" id="GO:0043093">
    <property type="term" value="P:FtsZ-dependent cytokinesis"/>
    <property type="evidence" value="ECO:0007669"/>
    <property type="project" value="UniProtKB-UniRule"/>
</dbReference>
<dbReference type="InterPro" id="IPR014162">
    <property type="entry name" value="CpoB_C"/>
</dbReference>
<dbReference type="Gene3D" id="1.20.5.110">
    <property type="match status" value="1"/>
</dbReference>
<dbReference type="SMART" id="SM00028">
    <property type="entry name" value="TPR"/>
    <property type="match status" value="2"/>
</dbReference>
<keyword evidence="1" id="KW-0131">Cell cycle</keyword>
<keyword evidence="1" id="KW-0574">Periplasm</keyword>
<dbReference type="Pfam" id="PF16331">
    <property type="entry name" value="TolA_bind_tri"/>
    <property type="match status" value="1"/>
</dbReference>
<evidence type="ECO:0000259" key="2">
    <source>
        <dbReference type="Pfam" id="PF16331"/>
    </source>
</evidence>
<evidence type="ECO:0000256" key="1">
    <source>
        <dbReference type="HAMAP-Rule" id="MF_02066"/>
    </source>
</evidence>
<organism evidence="3 4">
    <name type="scientific">Marinomonas transparens</name>
    <dbReference type="NCBI Taxonomy" id="2795388"/>
    <lineage>
        <taxon>Bacteria</taxon>
        <taxon>Pseudomonadati</taxon>
        <taxon>Pseudomonadota</taxon>
        <taxon>Gammaproteobacteria</taxon>
        <taxon>Oceanospirillales</taxon>
        <taxon>Oceanospirillaceae</taxon>
        <taxon>Marinomonas</taxon>
    </lineage>
</organism>
<comment type="caution">
    <text evidence="3">The sequence shown here is derived from an EMBL/GenBank/DDBJ whole genome shotgun (WGS) entry which is preliminary data.</text>
</comment>
<comment type="function">
    <text evidence="1">Mediates coordination of peptidoglycan synthesis and outer membrane constriction during cell division.</text>
</comment>
<proteinExistence type="inferred from homology"/>
<protein>
    <recommendedName>
        <fullName evidence="1">Cell division coordinator CpoB</fullName>
    </recommendedName>
</protein>
<keyword evidence="1" id="KW-0732">Signal</keyword>
<keyword evidence="4" id="KW-1185">Reference proteome</keyword>
<dbReference type="NCBIfam" id="TIGR02795">
    <property type="entry name" value="tol_pal_ybgF"/>
    <property type="match status" value="1"/>
</dbReference>
<dbReference type="HAMAP" id="MF_02066">
    <property type="entry name" value="CpoB"/>
    <property type="match status" value="1"/>
</dbReference>
<name>A0A934MWI3_9GAMM</name>
<dbReference type="GO" id="GO:0030288">
    <property type="term" value="C:outer membrane-bounded periplasmic space"/>
    <property type="evidence" value="ECO:0007669"/>
    <property type="project" value="UniProtKB-UniRule"/>
</dbReference>
<dbReference type="Pfam" id="PF13174">
    <property type="entry name" value="TPR_6"/>
    <property type="match status" value="3"/>
</dbReference>
<dbReference type="Proteomes" id="UP000628710">
    <property type="component" value="Unassembled WGS sequence"/>
</dbReference>
<reference evidence="3" key="1">
    <citation type="submission" date="2020-12" db="EMBL/GenBank/DDBJ databases">
        <title>Marinomonas arctica sp. nov., a psychrotolerant bacterium isolated from the Arctic.</title>
        <authorList>
            <person name="Zhang Y."/>
        </authorList>
    </citation>
    <scope>NUCLEOTIDE SEQUENCE</scope>
    <source>
        <strain evidence="3">C1424</strain>
    </source>
</reference>
<dbReference type="InterPro" id="IPR034706">
    <property type="entry name" value="CpoB"/>
</dbReference>
<dbReference type="SUPFAM" id="SSF48452">
    <property type="entry name" value="TPR-like"/>
    <property type="match status" value="1"/>
</dbReference>
<feature type="coiled-coil region" evidence="1">
    <location>
        <begin position="46"/>
        <end position="77"/>
    </location>
</feature>
<keyword evidence="1" id="KW-0132">Cell division</keyword>
<dbReference type="Gene3D" id="1.25.40.10">
    <property type="entry name" value="Tetratricopeptide repeat domain"/>
    <property type="match status" value="1"/>
</dbReference>
<evidence type="ECO:0000313" key="4">
    <source>
        <dbReference type="Proteomes" id="UP000628710"/>
    </source>
</evidence>
<dbReference type="AlphaFoldDB" id="A0A934MWI3"/>
<dbReference type="InterPro" id="IPR019734">
    <property type="entry name" value="TPR_rpt"/>
</dbReference>
<feature type="signal peptide" evidence="1">
    <location>
        <begin position="1"/>
        <end position="24"/>
    </location>
</feature>
<comment type="subcellular location">
    <subcellularLocation>
        <location evidence="1">Periplasm</location>
    </subcellularLocation>
</comment>
<gene>
    <name evidence="3" type="primary">ybgF</name>
    <name evidence="1" type="synonym">cpoB</name>
    <name evidence="3" type="ORF">I8J31_10950</name>
</gene>
<sequence precursor="true">MISRKIMFRSFAVVLCSTAPLVMAADSQQPTTALSPSAAAELLFQLETLQQEVQYLNGKLEEQEHELKQMKARQRDRYIDLDKRISLLMSSSVKKEPVAVTAVPSAKPTATPALTIVKVNKQEPLFSSPPIAPISLQPVSPQAQDAYNNAYNFIRQKQYESANSAFTQFVKDFPDNSLTGNGYYWLGELKLVLGEPNEALTSFSTVINKFPGHSKEPDALYKLGIVSDQVGDSAKAKSYLQDVIKRFPEGNTAKLATNYLSNIK</sequence>